<dbReference type="Proteomes" id="UP001057522">
    <property type="component" value="Unassembled WGS sequence"/>
</dbReference>
<reference evidence="3" key="1">
    <citation type="submission" date="2022-06" db="EMBL/GenBank/DDBJ databases">
        <title>Helicobacter colisuis sp. nov.</title>
        <authorList>
            <person name="Papic B."/>
            <person name="Gruntar I."/>
        </authorList>
    </citation>
    <scope>NUCLEOTIDE SEQUENCE</scope>
    <source>
        <strain evidence="3">11154-15</strain>
    </source>
</reference>
<dbReference type="SUPFAM" id="SSF102705">
    <property type="entry name" value="NIF3 (NGG1p interacting factor 3)-like"/>
    <property type="match status" value="1"/>
</dbReference>
<keyword evidence="2" id="KW-0479">Metal-binding</keyword>
<keyword evidence="4" id="KW-1185">Reference proteome</keyword>
<gene>
    <name evidence="3" type="ORF">NCR95_01640</name>
</gene>
<comment type="similarity">
    <text evidence="1">Belongs to the GTP cyclohydrolase I type 2/NIF3 family.</text>
</comment>
<dbReference type="Pfam" id="PF01784">
    <property type="entry name" value="DUF34_NIF3"/>
    <property type="match status" value="1"/>
</dbReference>
<dbReference type="PANTHER" id="PTHR13799:SF14">
    <property type="entry name" value="GTP CYCLOHYDROLASE 1 TYPE 2 HOMOLOG"/>
    <property type="match status" value="1"/>
</dbReference>
<evidence type="ECO:0000313" key="4">
    <source>
        <dbReference type="Proteomes" id="UP001057522"/>
    </source>
</evidence>
<evidence type="ECO:0000256" key="1">
    <source>
        <dbReference type="ARBA" id="ARBA00006964"/>
    </source>
</evidence>
<organism evidence="3 4">
    <name type="scientific">Helicobacter colisuis</name>
    <dbReference type="NCBI Taxonomy" id="2949739"/>
    <lineage>
        <taxon>Bacteria</taxon>
        <taxon>Pseudomonadati</taxon>
        <taxon>Campylobacterota</taxon>
        <taxon>Epsilonproteobacteria</taxon>
        <taxon>Campylobacterales</taxon>
        <taxon>Helicobacteraceae</taxon>
        <taxon>Helicobacter</taxon>
    </lineage>
</organism>
<comment type="caution">
    <text evidence="3">The sequence shown here is derived from an EMBL/GenBank/DDBJ whole genome shotgun (WGS) entry which is preliminary data.</text>
</comment>
<accession>A0ABT0TSJ2</accession>
<dbReference type="PANTHER" id="PTHR13799">
    <property type="entry name" value="NGG1 INTERACTING FACTOR 3"/>
    <property type="match status" value="1"/>
</dbReference>
<dbReference type="EMBL" id="JAMOKX010000001">
    <property type="protein sequence ID" value="MCL9818884.1"/>
    <property type="molecule type" value="Genomic_DNA"/>
</dbReference>
<dbReference type="RefSeq" id="WP_250603435.1">
    <property type="nucleotide sequence ID" value="NZ_JAMOKX010000001.1"/>
</dbReference>
<dbReference type="InterPro" id="IPR036069">
    <property type="entry name" value="DUF34/NIF3_sf"/>
</dbReference>
<dbReference type="InterPro" id="IPR002678">
    <property type="entry name" value="DUF34/NIF3"/>
</dbReference>
<proteinExistence type="inferred from homology"/>
<name>A0ABT0TSJ2_9HELI</name>
<evidence type="ECO:0000256" key="2">
    <source>
        <dbReference type="ARBA" id="ARBA00022723"/>
    </source>
</evidence>
<dbReference type="NCBIfam" id="TIGR00486">
    <property type="entry name" value="YbgI_SA1388"/>
    <property type="match status" value="1"/>
</dbReference>
<dbReference type="Gene3D" id="3.40.1390.30">
    <property type="entry name" value="NIF3 (NGG1p interacting factor 3)-like"/>
    <property type="match status" value="2"/>
</dbReference>
<sequence>MPKKQKNNISHLLDILDSLSPFSLQESWDNSGLILGSKDGNFKQIYVALEVTQELLEQIKADSLLITHHPLIFSPLKQLISESYPSSLLCLAIQKNIQLIAMHTNFDKTHFGKYITKEILGIKNFSQEEFLVQFQWDSDFHSLCALIKEKFKLQTLKITQTTNPQCKNIALITGSGGSFISKLNHIDCFITGDIKYHEAMEGMQKNIHLIDCGHYELERYFGEILSSLLTNLGYKAIILDSKNPFSYI</sequence>
<protein>
    <submittedName>
        <fullName evidence="3">Nif3-like dinuclear metal center hexameric protein</fullName>
    </submittedName>
</protein>
<evidence type="ECO:0000313" key="3">
    <source>
        <dbReference type="EMBL" id="MCL9818884.1"/>
    </source>
</evidence>